<accession>A0A8S5NVH9</accession>
<evidence type="ECO:0000256" key="2">
    <source>
        <dbReference type="SAM" id="Coils"/>
    </source>
</evidence>
<dbReference type="Pfam" id="PF20155">
    <property type="entry name" value="TMP_3"/>
    <property type="match status" value="1"/>
</dbReference>
<dbReference type="InterPro" id="IPR006431">
    <property type="entry name" value="Phage_tape_meas_C"/>
</dbReference>
<protein>
    <submittedName>
        <fullName evidence="5">Tail tape measure</fullName>
    </submittedName>
</protein>
<proteinExistence type="predicted"/>
<feature type="coiled-coil region" evidence="2">
    <location>
        <begin position="497"/>
        <end position="524"/>
    </location>
</feature>
<keyword evidence="1" id="KW-1245">Viral tail assembly</keyword>
<dbReference type="InterPro" id="IPR013491">
    <property type="entry name" value="Tape_meas_N"/>
</dbReference>
<feature type="domain" description="Bacteriophage tail tape measure C-terminal" evidence="3">
    <location>
        <begin position="660"/>
        <end position="731"/>
    </location>
</feature>
<dbReference type="EMBL" id="BK015256">
    <property type="protein sequence ID" value="DAD98208.1"/>
    <property type="molecule type" value="Genomic_DNA"/>
</dbReference>
<organism evidence="5">
    <name type="scientific">Siphoviridae sp. ctiPM17</name>
    <dbReference type="NCBI Taxonomy" id="2825623"/>
    <lineage>
        <taxon>Viruses</taxon>
        <taxon>Duplodnaviria</taxon>
        <taxon>Heunggongvirae</taxon>
        <taxon>Uroviricota</taxon>
        <taxon>Caudoviricetes</taxon>
    </lineage>
</organism>
<keyword evidence="1" id="KW-1188">Viral release from host cell</keyword>
<evidence type="ECO:0000313" key="5">
    <source>
        <dbReference type="EMBL" id="DAD98208.1"/>
    </source>
</evidence>
<sequence length="877" mass="94596">MEKRMNAVKNLIIRLEAVGGDKVRQEFKSLGTDGQKAFRKITQVITPANDNLKALSDTAKTFNGVLKQAAGLVGAYAGLRGLTSTFKNIFNINNEFESLSGSLKTVTGSAEGAQKAFAIIEKFALDTPYQLEEIVEAFIRLKALGLEPSMEALTSYGNTASAFGKNIMDFTDALSNAVMFNFRSLRSFGILATTEGDKVKFTFQGVTTEVAKNSKAIEQYLRRIGDVNFGGAMMEQMNTMGGVLSNIEDAFGKAARTIGATGLNAVITDALKQFNNLIDNSDTAAKTIGTVLTAAVKLAGKAFFTLAENLDLVVTLLMARLGSSAVLGAVNLLRAGVGYLQVSFAGLSVQAKSAVAGIAMMSRVSKLAAAQMAATALTVGALKGALALVGGPVGAAILAVTALYKLMESHDVAKRAAKDHAETLKKLQNELKNTTEEAAKFSAEQSKDMALAEWGLKLKTAEQNIKYLRQELKNTGGLSLTTRLTPNSLLKDYEVYAKDWAETLRQSKIDLERYEQEIWKLAAEYPDFQPQAKSVQDKLLLLKAAEKDAWKARDELKYLQNPELRPKEEIKTQTTVEPTVTLDADKYKKNIEDIKQKILELKTPYEQAMAKADKWRANALKNLNASSADYDEYKQKIEQVYADMVKKADKTALDSSKSLADGFKRGFVNLQNEVGDFASLAESAVKNAFNNMENTLVSFVTTGKASFADFANAIMADMARITIRQAITQPLMTGIGAYFGFGAAHTGGIVGKESLMTRSVNPLVFAGAPKFHGGGIVGDEVPIIAKRGEGVFTREQMKALGSSGGANVNISVNVVNKASNEVKTSVTKSNQGGGKFSLDIMIEKIEGAIGKNITKGEGLSPILEQRYGLNPAYGSYR</sequence>
<dbReference type="PANTHER" id="PTHR38812">
    <property type="entry name" value="MU-LIKE PROPHAGE FLUMU PROTEIN GP42"/>
    <property type="match status" value="1"/>
</dbReference>
<evidence type="ECO:0000259" key="3">
    <source>
        <dbReference type="Pfam" id="PF09718"/>
    </source>
</evidence>
<feature type="domain" description="Tape measure protein N-terminal" evidence="4">
    <location>
        <begin position="88"/>
        <end position="258"/>
    </location>
</feature>
<evidence type="ECO:0000259" key="4">
    <source>
        <dbReference type="Pfam" id="PF20155"/>
    </source>
</evidence>
<reference evidence="5" key="1">
    <citation type="journal article" date="2021" name="Proc. Natl. Acad. Sci. U.S.A.">
        <title>A Catalog of Tens of Thousands of Viruses from Human Metagenomes Reveals Hidden Associations with Chronic Diseases.</title>
        <authorList>
            <person name="Tisza M.J."/>
            <person name="Buck C.B."/>
        </authorList>
    </citation>
    <scope>NUCLEOTIDE SEQUENCE</scope>
    <source>
        <strain evidence="5">CtiPM17</strain>
    </source>
</reference>
<dbReference type="InterPro" id="IPR053058">
    <property type="entry name" value="Mulikevirus_tape_measure"/>
</dbReference>
<dbReference type="Pfam" id="PF09718">
    <property type="entry name" value="Tape_meas_lam_C"/>
    <property type="match status" value="1"/>
</dbReference>
<keyword evidence="2" id="KW-0175">Coiled coil</keyword>
<evidence type="ECO:0000256" key="1">
    <source>
        <dbReference type="ARBA" id="ARBA00022465"/>
    </source>
</evidence>
<name>A0A8S5NVH9_9CAUD</name>
<dbReference type="PANTHER" id="PTHR38812:SF2">
    <property type="entry name" value="MU-LIKE PROPHAGE FLUMU PROTEIN GP42"/>
    <property type="match status" value="1"/>
</dbReference>
<feature type="coiled-coil region" evidence="2">
    <location>
        <begin position="410"/>
        <end position="471"/>
    </location>
</feature>